<dbReference type="OrthoDB" id="677810at2"/>
<evidence type="ECO:0000313" key="2">
    <source>
        <dbReference type="EMBL" id="EPR13613.1"/>
    </source>
</evidence>
<dbReference type="PROSITE" id="PS50075">
    <property type="entry name" value="CARRIER"/>
    <property type="match status" value="1"/>
</dbReference>
<dbReference type="SUPFAM" id="SSF47336">
    <property type="entry name" value="ACP-like"/>
    <property type="match status" value="1"/>
</dbReference>
<dbReference type="EMBL" id="ATAY01000017">
    <property type="protein sequence ID" value="EPR13613.1"/>
    <property type="molecule type" value="Genomic_DNA"/>
</dbReference>
<evidence type="ECO:0000313" key="3">
    <source>
        <dbReference type="Proteomes" id="UP000016860"/>
    </source>
</evidence>
<dbReference type="InterPro" id="IPR036736">
    <property type="entry name" value="ACP-like_sf"/>
</dbReference>
<protein>
    <submittedName>
        <fullName evidence="2">Phosphopantetheine-binding protein</fullName>
    </submittedName>
</protein>
<proteinExistence type="predicted"/>
<dbReference type="Proteomes" id="UP000016860">
    <property type="component" value="Unassembled WGS sequence"/>
</dbReference>
<dbReference type="InterPro" id="IPR009081">
    <property type="entry name" value="PP-bd_ACP"/>
</dbReference>
<sequence length="83" mass="9707">MDSVKTIRDFINENLITFNEDAAFTDEDDIFKLGFVNSLFAMKLLTFIENEFNIKVENEEMELSNFNSVSNIVNFIDRKTKNN</sequence>
<gene>
    <name evidence="2" type="ORF">L323_03340</name>
</gene>
<organism evidence="2 3">
    <name type="scientific">Ruminiclostridium papyrosolvens C7</name>
    <dbReference type="NCBI Taxonomy" id="1330534"/>
    <lineage>
        <taxon>Bacteria</taxon>
        <taxon>Bacillati</taxon>
        <taxon>Bacillota</taxon>
        <taxon>Clostridia</taxon>
        <taxon>Eubacteriales</taxon>
        <taxon>Oscillospiraceae</taxon>
        <taxon>Ruminiclostridium</taxon>
    </lineage>
</organism>
<name>U4R4Z0_9FIRM</name>
<dbReference type="RefSeq" id="WP_020814287.1">
    <property type="nucleotide sequence ID" value="NZ_ATAY01000017.1"/>
</dbReference>
<dbReference type="STRING" id="1330534.L323_03340"/>
<accession>U4R4Z0</accession>
<feature type="domain" description="Carrier" evidence="1">
    <location>
        <begin position="1"/>
        <end position="80"/>
    </location>
</feature>
<reference evidence="2 3" key="1">
    <citation type="journal article" date="2013" name="Genome Announc.">
        <title>Draft Genome Sequence of the Cellulolytic Bacterium Clostridium papyrosolvens C7 (ATCC 700395).</title>
        <authorList>
            <person name="Zepeda V."/>
            <person name="Dassa B."/>
            <person name="Borovok I."/>
            <person name="Lamed R."/>
            <person name="Bayer E.A."/>
            <person name="Cate J.H."/>
        </authorList>
    </citation>
    <scope>NUCLEOTIDE SEQUENCE [LARGE SCALE GENOMIC DNA]</scope>
    <source>
        <strain evidence="2 3">C7</strain>
    </source>
</reference>
<dbReference type="PATRIC" id="fig|1330534.3.peg.666"/>
<dbReference type="AlphaFoldDB" id="U4R4Z0"/>
<dbReference type="Gene3D" id="1.10.1200.10">
    <property type="entry name" value="ACP-like"/>
    <property type="match status" value="1"/>
</dbReference>
<comment type="caution">
    <text evidence="2">The sequence shown here is derived from an EMBL/GenBank/DDBJ whole genome shotgun (WGS) entry which is preliminary data.</text>
</comment>
<evidence type="ECO:0000259" key="1">
    <source>
        <dbReference type="PROSITE" id="PS50075"/>
    </source>
</evidence>
<dbReference type="Pfam" id="PF00550">
    <property type="entry name" value="PP-binding"/>
    <property type="match status" value="1"/>
</dbReference>